<sequence>MSTTSSNQNLIDRLFSAGAHFGFKKSRRHPSMKPYLFGAKEGNDIFDLERSAELLNNAKEAIKQMAANGKVVVFVGTKEEVAKLVKTRAESIEAPYVVNRWVGGMITNWTEIRKRVARLFELIGMGESGELERKYTKKERVVLNRELEKLTHNFGGIRAIEKNPDMLVVVDPRYDKLAVAEAIEKNIPIIGIMSSDNNAKEITYPIVMNDTLRASVSLVLDELVESYKEGKASFTPAKPAVERTRRPVA</sequence>
<comment type="caution">
    <text evidence="7">The sequence shown here is derived from an EMBL/GenBank/DDBJ whole genome shotgun (WGS) entry which is preliminary data.</text>
</comment>
<dbReference type="InterPro" id="IPR018130">
    <property type="entry name" value="Ribosomal_uS2_CS"/>
</dbReference>
<evidence type="ECO:0000256" key="2">
    <source>
        <dbReference type="ARBA" id="ARBA00022980"/>
    </source>
</evidence>
<evidence type="ECO:0000256" key="1">
    <source>
        <dbReference type="ARBA" id="ARBA00006242"/>
    </source>
</evidence>
<protein>
    <recommendedName>
        <fullName evidence="4 5">Small ribosomal subunit protein uS2</fullName>
    </recommendedName>
</protein>
<dbReference type="CDD" id="cd01425">
    <property type="entry name" value="RPS2"/>
    <property type="match status" value="1"/>
</dbReference>
<comment type="similarity">
    <text evidence="1 5 6">Belongs to the universal ribosomal protein uS2 family.</text>
</comment>
<dbReference type="PROSITE" id="PS00963">
    <property type="entry name" value="RIBOSOMAL_S2_2"/>
    <property type="match status" value="1"/>
</dbReference>
<dbReference type="PANTHER" id="PTHR12534">
    <property type="entry name" value="30S RIBOSOMAL PROTEIN S2 PROKARYOTIC AND ORGANELLAR"/>
    <property type="match status" value="1"/>
</dbReference>
<dbReference type="Gene3D" id="1.10.287.610">
    <property type="entry name" value="Helix hairpin bin"/>
    <property type="match status" value="1"/>
</dbReference>
<dbReference type="AlphaFoldDB" id="A0A2H0UGZ6"/>
<dbReference type="PRINTS" id="PR00395">
    <property type="entry name" value="RIBOSOMALS2"/>
</dbReference>
<proteinExistence type="inferred from homology"/>
<evidence type="ECO:0000256" key="4">
    <source>
        <dbReference type="ARBA" id="ARBA00035256"/>
    </source>
</evidence>
<dbReference type="NCBIfam" id="TIGR01011">
    <property type="entry name" value="rpsB_bact"/>
    <property type="match status" value="1"/>
</dbReference>
<dbReference type="HAMAP" id="MF_00291_B">
    <property type="entry name" value="Ribosomal_uS2_B"/>
    <property type="match status" value="1"/>
</dbReference>
<dbReference type="Proteomes" id="UP000229612">
    <property type="component" value="Unassembled WGS sequence"/>
</dbReference>
<keyword evidence="3 5" id="KW-0687">Ribonucleoprotein</keyword>
<organism evidence="7 8">
    <name type="scientific">Candidatus Kaiserbacteria bacterium CG10_big_fil_rev_8_21_14_0_10_44_10</name>
    <dbReference type="NCBI Taxonomy" id="1974606"/>
    <lineage>
        <taxon>Bacteria</taxon>
        <taxon>Candidatus Kaiseribacteriota</taxon>
    </lineage>
</organism>
<dbReference type="GO" id="GO:0003735">
    <property type="term" value="F:structural constituent of ribosome"/>
    <property type="evidence" value="ECO:0007669"/>
    <property type="project" value="InterPro"/>
</dbReference>
<dbReference type="Pfam" id="PF00318">
    <property type="entry name" value="Ribosomal_S2"/>
    <property type="match status" value="1"/>
</dbReference>
<evidence type="ECO:0000256" key="5">
    <source>
        <dbReference type="HAMAP-Rule" id="MF_00291"/>
    </source>
</evidence>
<dbReference type="InterPro" id="IPR001865">
    <property type="entry name" value="Ribosomal_uS2"/>
</dbReference>
<reference evidence="8" key="1">
    <citation type="submission" date="2017-09" db="EMBL/GenBank/DDBJ databases">
        <title>Depth-based differentiation of microbial function through sediment-hosted aquifers and enrichment of novel symbionts in the deep terrestrial subsurface.</title>
        <authorList>
            <person name="Probst A.J."/>
            <person name="Ladd B."/>
            <person name="Jarett J.K."/>
            <person name="Geller-Mcgrath D.E."/>
            <person name="Sieber C.M.K."/>
            <person name="Emerson J.B."/>
            <person name="Anantharaman K."/>
            <person name="Thomas B.C."/>
            <person name="Malmstrom R."/>
            <person name="Stieglmeier M."/>
            <person name="Klingl A."/>
            <person name="Woyke T."/>
            <person name="Ryan C.M."/>
            <person name="Banfield J.F."/>
        </authorList>
    </citation>
    <scope>NUCLEOTIDE SEQUENCE [LARGE SCALE GENOMIC DNA]</scope>
</reference>
<dbReference type="InterPro" id="IPR023591">
    <property type="entry name" value="Ribosomal_uS2_flav_dom_sf"/>
</dbReference>
<dbReference type="Gene3D" id="3.40.50.10490">
    <property type="entry name" value="Glucose-6-phosphate isomerase like protein, domain 1"/>
    <property type="match status" value="1"/>
</dbReference>
<dbReference type="InterPro" id="IPR005706">
    <property type="entry name" value="Ribosomal_uS2_bac/mit/plastid"/>
</dbReference>
<name>A0A2H0UGZ6_9BACT</name>
<dbReference type="EMBL" id="PFBG01000034">
    <property type="protein sequence ID" value="PIR85683.1"/>
    <property type="molecule type" value="Genomic_DNA"/>
</dbReference>
<evidence type="ECO:0000256" key="3">
    <source>
        <dbReference type="ARBA" id="ARBA00023274"/>
    </source>
</evidence>
<dbReference type="GO" id="GO:0015935">
    <property type="term" value="C:small ribosomal subunit"/>
    <property type="evidence" value="ECO:0007669"/>
    <property type="project" value="InterPro"/>
</dbReference>
<keyword evidence="2 5" id="KW-0689">Ribosomal protein</keyword>
<accession>A0A2H0UGZ6</accession>
<gene>
    <name evidence="5 7" type="primary">rpsB</name>
    <name evidence="7" type="ORF">COU14_03145</name>
</gene>
<evidence type="ECO:0000256" key="6">
    <source>
        <dbReference type="RuleBase" id="RU003631"/>
    </source>
</evidence>
<dbReference type="SUPFAM" id="SSF52313">
    <property type="entry name" value="Ribosomal protein S2"/>
    <property type="match status" value="1"/>
</dbReference>
<dbReference type="PANTHER" id="PTHR12534:SF0">
    <property type="entry name" value="SMALL RIBOSOMAL SUBUNIT PROTEIN US2M"/>
    <property type="match status" value="1"/>
</dbReference>
<evidence type="ECO:0000313" key="8">
    <source>
        <dbReference type="Proteomes" id="UP000229612"/>
    </source>
</evidence>
<evidence type="ECO:0000313" key="7">
    <source>
        <dbReference type="EMBL" id="PIR85683.1"/>
    </source>
</evidence>
<dbReference type="GO" id="GO:0006412">
    <property type="term" value="P:translation"/>
    <property type="evidence" value="ECO:0007669"/>
    <property type="project" value="UniProtKB-UniRule"/>
</dbReference>